<dbReference type="PROSITE" id="PS00216">
    <property type="entry name" value="SUGAR_TRANSPORT_1"/>
    <property type="match status" value="1"/>
</dbReference>
<comment type="caution">
    <text evidence="7">The sequence shown here is derived from an EMBL/GenBank/DDBJ whole genome shotgun (WGS) entry which is preliminary data.</text>
</comment>
<dbReference type="GO" id="GO:0016020">
    <property type="term" value="C:membrane"/>
    <property type="evidence" value="ECO:0007669"/>
    <property type="project" value="UniProtKB-SubCell"/>
</dbReference>
<dbReference type="PROSITE" id="PS51257">
    <property type="entry name" value="PROKAR_LIPOPROTEIN"/>
    <property type="match status" value="1"/>
</dbReference>
<dbReference type="EMBL" id="JNBR01000086">
    <property type="protein sequence ID" value="OQR98350.1"/>
    <property type="molecule type" value="Genomic_DNA"/>
</dbReference>
<dbReference type="PANTHER" id="PTHR23504:SF1">
    <property type="entry name" value="GH21943P-RELATED"/>
    <property type="match status" value="1"/>
</dbReference>
<evidence type="ECO:0000256" key="1">
    <source>
        <dbReference type="ARBA" id="ARBA00004141"/>
    </source>
</evidence>
<feature type="transmembrane region" description="Helical" evidence="6">
    <location>
        <begin position="291"/>
        <end position="311"/>
    </location>
</feature>
<feature type="transmembrane region" description="Helical" evidence="6">
    <location>
        <begin position="259"/>
        <end position="279"/>
    </location>
</feature>
<feature type="transmembrane region" description="Helical" evidence="6">
    <location>
        <begin position="420"/>
        <end position="439"/>
    </location>
</feature>
<dbReference type="Gene3D" id="1.20.1250.20">
    <property type="entry name" value="MFS general substrate transporter like domains"/>
    <property type="match status" value="1"/>
</dbReference>
<evidence type="ECO:0000313" key="8">
    <source>
        <dbReference type="Proteomes" id="UP000243579"/>
    </source>
</evidence>
<dbReference type="Pfam" id="PF07690">
    <property type="entry name" value="MFS_1"/>
    <property type="match status" value="1"/>
</dbReference>
<dbReference type="SUPFAM" id="SSF103473">
    <property type="entry name" value="MFS general substrate transporter"/>
    <property type="match status" value="1"/>
</dbReference>
<feature type="transmembrane region" description="Helical" evidence="6">
    <location>
        <begin position="73"/>
        <end position="93"/>
    </location>
</feature>
<feature type="transmembrane region" description="Helical" evidence="6">
    <location>
        <begin position="349"/>
        <end position="367"/>
    </location>
</feature>
<keyword evidence="8" id="KW-1185">Reference proteome</keyword>
<evidence type="ECO:0000256" key="4">
    <source>
        <dbReference type="ARBA" id="ARBA00022989"/>
    </source>
</evidence>
<keyword evidence="5 6" id="KW-0472">Membrane</keyword>
<dbReference type="Proteomes" id="UP000243579">
    <property type="component" value="Unassembled WGS sequence"/>
</dbReference>
<keyword evidence="3 6" id="KW-0812">Transmembrane</keyword>
<evidence type="ECO:0000256" key="2">
    <source>
        <dbReference type="ARBA" id="ARBA00022448"/>
    </source>
</evidence>
<protein>
    <submittedName>
        <fullName evidence="7">Major Facilitator Superfamily (MFS)</fullName>
    </submittedName>
</protein>
<keyword evidence="4 6" id="KW-1133">Transmembrane helix</keyword>
<dbReference type="GO" id="GO:0022857">
    <property type="term" value="F:transmembrane transporter activity"/>
    <property type="evidence" value="ECO:0007669"/>
    <property type="project" value="InterPro"/>
</dbReference>
<keyword evidence="2" id="KW-0813">Transport</keyword>
<name>A0A1V9ZKM8_ACHHY</name>
<comment type="subcellular location">
    <subcellularLocation>
        <location evidence="1">Membrane</location>
        <topology evidence="1">Multi-pass membrane protein</topology>
    </subcellularLocation>
</comment>
<dbReference type="OrthoDB" id="419616at2759"/>
<organism evidence="7 8">
    <name type="scientific">Achlya hypogyna</name>
    <name type="common">Oomycete</name>
    <name type="synonym">Protoachlya hypogyna</name>
    <dbReference type="NCBI Taxonomy" id="1202772"/>
    <lineage>
        <taxon>Eukaryota</taxon>
        <taxon>Sar</taxon>
        <taxon>Stramenopiles</taxon>
        <taxon>Oomycota</taxon>
        <taxon>Saprolegniomycetes</taxon>
        <taxon>Saprolegniales</taxon>
        <taxon>Achlyaceae</taxon>
        <taxon>Achlya</taxon>
    </lineage>
</organism>
<reference evidence="7 8" key="1">
    <citation type="journal article" date="2014" name="Genome Biol. Evol.">
        <title>The secreted proteins of Achlya hypogyna and Thraustotheca clavata identify the ancestral oomycete secretome and reveal gene acquisitions by horizontal gene transfer.</title>
        <authorList>
            <person name="Misner I."/>
            <person name="Blouin N."/>
            <person name="Leonard G."/>
            <person name="Richards T.A."/>
            <person name="Lane C.E."/>
        </authorList>
    </citation>
    <scope>NUCLEOTIDE SEQUENCE [LARGE SCALE GENOMIC DNA]</scope>
    <source>
        <strain evidence="7 8">ATCC 48635</strain>
    </source>
</reference>
<feature type="transmembrane region" description="Helical" evidence="6">
    <location>
        <begin position="130"/>
        <end position="154"/>
    </location>
</feature>
<dbReference type="InterPro" id="IPR036259">
    <property type="entry name" value="MFS_trans_sf"/>
</dbReference>
<dbReference type="PANTHER" id="PTHR23504">
    <property type="entry name" value="MAJOR FACILITATOR SUPERFAMILY DOMAIN-CONTAINING PROTEIN 10"/>
    <property type="match status" value="1"/>
</dbReference>
<accession>A0A1V9ZKM8</accession>
<feature type="transmembrane region" description="Helical" evidence="6">
    <location>
        <begin position="175"/>
        <end position="196"/>
    </location>
</feature>
<evidence type="ECO:0000256" key="3">
    <source>
        <dbReference type="ARBA" id="ARBA00022692"/>
    </source>
</evidence>
<evidence type="ECO:0000256" key="6">
    <source>
        <dbReference type="SAM" id="Phobius"/>
    </source>
</evidence>
<sequence>MPKLASAAACLAAIYPLALLACLESLSYGLLVPVLPITTTEYFARKYNHGVPIDCVVNATSAACVSGSHQANLWSSATSSAGSIVSFLIAPLVGQGSDVYGRKPFIVLAQVLHVVYPFTVLLFNDYNQDISIYFVTKFIYNAYLSGSVFAACVADVIPPHDRATGTSVTRAALTAFPFGALFAVGSVSFSVAIALTQHLSTFQILATSCAFYLLRLAWSVFCLAETLPPVGRADKSPAPSLNPFVALSILGQSALFRRLSVVVALSTFVSSGVMNYRLYFFNTVLGFGKEAIATFMLLVGISSMVSQGVLLQPLLRCVREKGVLVLSLLAYALMAALYLVALYSHAPAVVFACGVFSGLGDIGFAAISSLKSIHCSDAEQGRVQGAVYGVRAFATALGPLVFASLYATLSHSTAAQSVPFWLALVLYGASAVVACRLSVAAPPAVPESPGRTPLLFDEEMDG</sequence>
<proteinExistence type="predicted"/>
<evidence type="ECO:0000256" key="5">
    <source>
        <dbReference type="ARBA" id="ARBA00023136"/>
    </source>
</evidence>
<feature type="transmembrane region" description="Helical" evidence="6">
    <location>
        <begin position="323"/>
        <end position="343"/>
    </location>
</feature>
<gene>
    <name evidence="7" type="ORF">ACHHYP_08717</name>
</gene>
<evidence type="ECO:0000313" key="7">
    <source>
        <dbReference type="EMBL" id="OQR98350.1"/>
    </source>
</evidence>
<dbReference type="InterPro" id="IPR011701">
    <property type="entry name" value="MFS"/>
</dbReference>
<feature type="transmembrane region" description="Helical" evidence="6">
    <location>
        <begin position="388"/>
        <end position="408"/>
    </location>
</feature>
<dbReference type="InterPro" id="IPR005829">
    <property type="entry name" value="Sugar_transporter_CS"/>
</dbReference>
<feature type="transmembrane region" description="Helical" evidence="6">
    <location>
        <begin position="105"/>
        <end position="124"/>
    </location>
</feature>
<dbReference type="AlphaFoldDB" id="A0A1V9ZKM8"/>